<evidence type="ECO:0000313" key="3">
    <source>
        <dbReference type="EMBL" id="MDO6963830.1"/>
    </source>
</evidence>
<comment type="caution">
    <text evidence="3">The sequence shown here is derived from an EMBL/GenBank/DDBJ whole genome shotgun (WGS) entry which is preliminary data.</text>
</comment>
<keyword evidence="2" id="KW-0732">Signal</keyword>
<dbReference type="Proteomes" id="UP001174932">
    <property type="component" value="Unassembled WGS sequence"/>
</dbReference>
<keyword evidence="4" id="KW-1185">Reference proteome</keyword>
<feature type="signal peptide" evidence="2">
    <location>
        <begin position="1"/>
        <end position="21"/>
    </location>
</feature>
<gene>
    <name evidence="3" type="ORF">Q4481_07660</name>
</gene>
<evidence type="ECO:0000256" key="1">
    <source>
        <dbReference type="SAM" id="MobiDB-lite"/>
    </source>
</evidence>
<dbReference type="RefSeq" id="WP_304375740.1">
    <property type="nucleotide sequence ID" value="NZ_JAUOZU010000006.1"/>
</dbReference>
<accession>A0ABT8YJK2</accession>
<sequence length="211" mass="22461">MFRRLATLILFGSTLASPALAAGPEDPVIAVMDVAKALWSDTATEGMDYFEPSRLDTLYSKAFAQAYREAAKYPIYDEGGGPFGYDVITNGQDGCPLKDVTISKAGEKAGVTDVKVTFKLWTCVEDGSAVKDEVSEVHFDVIEENGRPVIADIHRLTEGTSDSLLKEMQDIAKEGASGANDAVPQAEIVPGDKPADPNAKPLPENPLGVGN</sequence>
<proteinExistence type="predicted"/>
<feature type="region of interest" description="Disordered" evidence="1">
    <location>
        <begin position="170"/>
        <end position="211"/>
    </location>
</feature>
<dbReference type="EMBL" id="JAUOZU010000006">
    <property type="protein sequence ID" value="MDO6963830.1"/>
    <property type="molecule type" value="Genomic_DNA"/>
</dbReference>
<feature type="chain" id="PRO_5046981798" description="DUF3828 domain-containing protein" evidence="2">
    <location>
        <begin position="22"/>
        <end position="211"/>
    </location>
</feature>
<reference evidence="3" key="1">
    <citation type="journal article" date="2015" name="Int. J. Syst. Evol. Microbiol.">
        <title>Rhizobium alvei sp. nov., isolated from a freshwater river.</title>
        <authorList>
            <person name="Sheu S.Y."/>
            <person name="Huang H.W."/>
            <person name="Young C.C."/>
            <person name="Chen W.M."/>
        </authorList>
    </citation>
    <scope>NUCLEOTIDE SEQUENCE</scope>
    <source>
        <strain evidence="3">TNR-22</strain>
    </source>
</reference>
<evidence type="ECO:0000313" key="4">
    <source>
        <dbReference type="Proteomes" id="UP001174932"/>
    </source>
</evidence>
<organism evidence="3 4">
    <name type="scientific">Rhizobium alvei</name>
    <dbReference type="NCBI Taxonomy" id="1132659"/>
    <lineage>
        <taxon>Bacteria</taxon>
        <taxon>Pseudomonadati</taxon>
        <taxon>Pseudomonadota</taxon>
        <taxon>Alphaproteobacteria</taxon>
        <taxon>Hyphomicrobiales</taxon>
        <taxon>Rhizobiaceae</taxon>
        <taxon>Rhizobium/Agrobacterium group</taxon>
        <taxon>Rhizobium</taxon>
    </lineage>
</organism>
<evidence type="ECO:0000256" key="2">
    <source>
        <dbReference type="SAM" id="SignalP"/>
    </source>
</evidence>
<evidence type="ECO:0008006" key="5">
    <source>
        <dbReference type="Google" id="ProtNLM"/>
    </source>
</evidence>
<protein>
    <recommendedName>
        <fullName evidence="5">DUF3828 domain-containing protein</fullName>
    </recommendedName>
</protein>
<name>A0ABT8YJK2_9HYPH</name>
<reference evidence="3" key="2">
    <citation type="submission" date="2023-07" db="EMBL/GenBank/DDBJ databases">
        <authorList>
            <person name="Shen H."/>
        </authorList>
    </citation>
    <scope>NUCLEOTIDE SEQUENCE</scope>
    <source>
        <strain evidence="3">TNR-22</strain>
    </source>
</reference>